<evidence type="ECO:0000313" key="1">
    <source>
        <dbReference type="EMBL" id="QOR74635.1"/>
    </source>
</evidence>
<dbReference type="Proteomes" id="UP000593605">
    <property type="component" value="Chromosome"/>
</dbReference>
<reference evidence="1 2" key="1">
    <citation type="submission" date="2020-10" db="EMBL/GenBank/DDBJ databases">
        <title>Complete genome of Cruoricapor ignavus strain M1214 isolated from the blood culture of a febrile patient.</title>
        <authorList>
            <person name="Guglielmino C.J.D."/>
        </authorList>
    </citation>
    <scope>NUCLEOTIDE SEQUENCE [LARGE SCALE GENOMIC DNA]</scope>
    <source>
        <strain evidence="1 2">M1214</strain>
    </source>
</reference>
<dbReference type="EMBL" id="CP063145">
    <property type="protein sequence ID" value="QOR74635.1"/>
    <property type="molecule type" value="Genomic_DNA"/>
</dbReference>
<name>A0A7M1T4G0_9FLAO</name>
<gene>
    <name evidence="1" type="ORF">IMZ16_04160</name>
</gene>
<accession>A0A7M1T4G0</accession>
<evidence type="ECO:0000313" key="2">
    <source>
        <dbReference type="Proteomes" id="UP000593605"/>
    </source>
</evidence>
<organism evidence="1 2">
    <name type="scientific">Cruoricaptor ignavus</name>
    <dbReference type="NCBI Taxonomy" id="1118202"/>
    <lineage>
        <taxon>Bacteria</taxon>
        <taxon>Pseudomonadati</taxon>
        <taxon>Bacteroidota</taxon>
        <taxon>Flavobacteriia</taxon>
        <taxon>Flavobacteriales</taxon>
        <taxon>Weeksellaceae</taxon>
        <taxon>Cruoricaptor</taxon>
    </lineage>
</organism>
<proteinExistence type="predicted"/>
<protein>
    <submittedName>
        <fullName evidence="1">Uncharacterized protein</fullName>
    </submittedName>
</protein>
<sequence length="72" mass="8190">MNKVSEKLRKSILTDNALSAELAIRVGLKQSSVLAQARRNSSRLASYEAINFFKEKGYTEQEIFDNNKNILK</sequence>
<dbReference type="KEGG" id="civ:IMZ16_04160"/>
<dbReference type="RefSeq" id="WP_193440617.1">
    <property type="nucleotide sequence ID" value="NZ_CP063145.1"/>
</dbReference>
<dbReference type="AlphaFoldDB" id="A0A7M1T4G0"/>